<dbReference type="InterPro" id="IPR016104">
    <property type="entry name" value="Pyr-dep_his/arg-deCO2ase"/>
</dbReference>
<comment type="cofactor">
    <cofactor evidence="1">
        <name>pyruvate</name>
        <dbReference type="ChEBI" id="CHEBI:15361"/>
    </cofactor>
</comment>
<dbReference type="Proteomes" id="UP000027661">
    <property type="component" value="Unassembled WGS sequence"/>
</dbReference>
<keyword evidence="4" id="KW-0670">Pyruvate</keyword>
<evidence type="ECO:0000313" key="6">
    <source>
        <dbReference type="Proteomes" id="UP000027661"/>
    </source>
</evidence>
<dbReference type="GO" id="GO:0016831">
    <property type="term" value="F:carboxy-lyase activity"/>
    <property type="evidence" value="ECO:0007669"/>
    <property type="project" value="UniProtKB-KW"/>
</dbReference>
<dbReference type="GO" id="GO:0006520">
    <property type="term" value="P:amino acid metabolic process"/>
    <property type="evidence" value="ECO:0007669"/>
    <property type="project" value="InterPro"/>
</dbReference>
<organism evidence="5 6">
    <name type="scientific">Phocaeicola vulgatus str. 3975 RP4</name>
    <dbReference type="NCBI Taxonomy" id="1339352"/>
    <lineage>
        <taxon>Bacteria</taxon>
        <taxon>Pseudomonadati</taxon>
        <taxon>Bacteroidota</taxon>
        <taxon>Bacteroidia</taxon>
        <taxon>Bacteroidales</taxon>
        <taxon>Bacteroidaceae</taxon>
        <taxon>Phocaeicola</taxon>
    </lineage>
</organism>
<dbReference type="EMBL" id="JNHM01000019">
    <property type="protein sequence ID" value="KDS54878.1"/>
    <property type="molecule type" value="Genomic_DNA"/>
</dbReference>
<proteinExistence type="predicted"/>
<reference evidence="5 6" key="1">
    <citation type="submission" date="2014-04" db="EMBL/GenBank/DDBJ databases">
        <authorList>
            <person name="Sears C."/>
            <person name="Carroll K."/>
            <person name="Sack B.R."/>
            <person name="Qadri F."/>
            <person name="Myers L.L."/>
            <person name="Chung G.-T."/>
            <person name="Escheverria P."/>
            <person name="Fraser C.M."/>
            <person name="Sadzewicz L."/>
            <person name="Shefchek K.A."/>
            <person name="Tallon L."/>
            <person name="Das S.P."/>
            <person name="Daugherty S."/>
            <person name="Mongodin E.F."/>
        </authorList>
    </citation>
    <scope>NUCLEOTIDE SEQUENCE [LARGE SCALE GENOMIC DNA]</scope>
    <source>
        <strain evidence="5 6">3975 RP4</strain>
    </source>
</reference>
<evidence type="ECO:0000256" key="4">
    <source>
        <dbReference type="ARBA" id="ARBA00023317"/>
    </source>
</evidence>
<evidence type="ECO:0000256" key="3">
    <source>
        <dbReference type="ARBA" id="ARBA00023239"/>
    </source>
</evidence>
<dbReference type="PATRIC" id="fig|1339352.3.peg.1513"/>
<comment type="caution">
    <text evidence="5">The sequence shown here is derived from an EMBL/GenBank/DDBJ whole genome shotgun (WGS) entry which is preliminary data.</text>
</comment>
<name>A0A069ST26_PHOVU</name>
<protein>
    <submittedName>
        <fullName evidence="5">Histidine carboxylase PI chain family protein</fullName>
    </submittedName>
</protein>
<keyword evidence="2" id="KW-0210">Decarboxylase</keyword>
<accession>A0A069ST26</accession>
<dbReference type="AlphaFoldDB" id="A0A069ST26"/>
<evidence type="ECO:0000313" key="5">
    <source>
        <dbReference type="EMBL" id="KDS54878.1"/>
    </source>
</evidence>
<keyword evidence="3" id="KW-0456">Lyase</keyword>
<evidence type="ECO:0000256" key="2">
    <source>
        <dbReference type="ARBA" id="ARBA00022793"/>
    </source>
</evidence>
<gene>
    <name evidence="5" type="ORF">M099_1561</name>
</gene>
<evidence type="ECO:0000256" key="1">
    <source>
        <dbReference type="ARBA" id="ARBA00001928"/>
    </source>
</evidence>
<dbReference type="RefSeq" id="WP_022508640.1">
    <property type="nucleotide sequence ID" value="NZ_JNHM01000019.1"/>
</dbReference>
<dbReference type="SUPFAM" id="SSF56271">
    <property type="entry name" value="Pyruvoyl-dependent histidine and arginine decarboxylases"/>
    <property type="match status" value="1"/>
</dbReference>
<sequence length="202" mass="22163">MKELELTSNAALTDAVYETALNGSFLEVKLVAGSVGDDEPRGIQPEYECYHISYPDKKDTILFEQPLDAADDKVTVYDLGKKIKSIEGCCHKTLTKGESRTATARKVVAHGPMWIYVAIAVGMDKAGTESPFMIVQGAGTYGSEDTTENEMIGYANGRIHEMTALLVRRARLEKLHLASIRAGYKYLFVEPGRIGKAKVKEG</sequence>